<evidence type="ECO:0000256" key="1">
    <source>
        <dbReference type="SAM" id="MobiDB-lite"/>
    </source>
</evidence>
<keyword evidence="4" id="KW-1185">Reference proteome</keyword>
<organism evidence="3 4">
    <name type="scientific">Nocardia jiangxiensis</name>
    <dbReference type="NCBI Taxonomy" id="282685"/>
    <lineage>
        <taxon>Bacteria</taxon>
        <taxon>Bacillati</taxon>
        <taxon>Actinomycetota</taxon>
        <taxon>Actinomycetes</taxon>
        <taxon>Mycobacteriales</taxon>
        <taxon>Nocardiaceae</taxon>
        <taxon>Nocardia</taxon>
    </lineage>
</organism>
<feature type="compositionally biased region" description="Low complexity" evidence="1">
    <location>
        <begin position="144"/>
        <end position="285"/>
    </location>
</feature>
<accession>A0ABW6S4C1</accession>
<dbReference type="Pfam" id="PF09203">
    <property type="entry name" value="MspA"/>
    <property type="match status" value="1"/>
</dbReference>
<comment type="caution">
    <text evidence="3">The sequence shown here is derived from an EMBL/GenBank/DDBJ whole genome shotgun (WGS) entry which is preliminary data.</text>
</comment>
<feature type="signal peptide" evidence="2">
    <location>
        <begin position="1"/>
        <end position="19"/>
    </location>
</feature>
<name>A0ABW6S4C1_9NOCA</name>
<dbReference type="Proteomes" id="UP001601992">
    <property type="component" value="Unassembled WGS sequence"/>
</dbReference>
<keyword evidence="2" id="KW-0732">Signal</keyword>
<feature type="region of interest" description="Disordered" evidence="1">
    <location>
        <begin position="129"/>
        <end position="285"/>
    </location>
</feature>
<dbReference type="InterPro" id="IPR015286">
    <property type="entry name" value="Porin_fam_mycobact-type"/>
</dbReference>
<evidence type="ECO:0000313" key="4">
    <source>
        <dbReference type="Proteomes" id="UP001601992"/>
    </source>
</evidence>
<feature type="chain" id="PRO_5046676967" evidence="2">
    <location>
        <begin position="20"/>
        <end position="375"/>
    </location>
</feature>
<gene>
    <name evidence="3" type="ORF">ACFYXQ_25480</name>
</gene>
<evidence type="ECO:0000313" key="3">
    <source>
        <dbReference type="EMBL" id="MFF3571135.1"/>
    </source>
</evidence>
<dbReference type="EMBL" id="JBIAQY010000009">
    <property type="protein sequence ID" value="MFF3571135.1"/>
    <property type="molecule type" value="Genomic_DNA"/>
</dbReference>
<reference evidence="3 4" key="1">
    <citation type="submission" date="2024-10" db="EMBL/GenBank/DDBJ databases">
        <title>The Natural Products Discovery Center: Release of the First 8490 Sequenced Strains for Exploring Actinobacteria Biosynthetic Diversity.</title>
        <authorList>
            <person name="Kalkreuter E."/>
            <person name="Kautsar S.A."/>
            <person name="Yang D."/>
            <person name="Bader C.D."/>
            <person name="Teijaro C.N."/>
            <person name="Fluegel L."/>
            <person name="Davis C.M."/>
            <person name="Simpson J.R."/>
            <person name="Lauterbach L."/>
            <person name="Steele A.D."/>
            <person name="Gui C."/>
            <person name="Meng S."/>
            <person name="Li G."/>
            <person name="Viehrig K."/>
            <person name="Ye F."/>
            <person name="Su P."/>
            <person name="Kiefer A.F."/>
            <person name="Nichols A."/>
            <person name="Cepeda A.J."/>
            <person name="Yan W."/>
            <person name="Fan B."/>
            <person name="Jiang Y."/>
            <person name="Adhikari A."/>
            <person name="Zheng C.-J."/>
            <person name="Schuster L."/>
            <person name="Cowan T.M."/>
            <person name="Smanski M.J."/>
            <person name="Chevrette M.G."/>
            <person name="De Carvalho L.P.S."/>
            <person name="Shen B."/>
        </authorList>
    </citation>
    <scope>NUCLEOTIDE SEQUENCE [LARGE SCALE GENOMIC DNA]</scope>
    <source>
        <strain evidence="3 4">NPDC002593</strain>
    </source>
</reference>
<protein>
    <submittedName>
        <fullName evidence="3">MspA family porin</fullName>
    </submittedName>
</protein>
<sequence>MRRSATLAAASVLALGLWAGGARLGNAQTTTADVDGSGLHLHASVDRIGVAPPGDRTPSYLMTFSHATQVSGNYSVAVTGVPIISGSAVAGFLLGCGISTAGGVQVGIEPNQALTAGITPSLTINSPSNAAARRIGSNPPAASPAPATSAAATTSPTPTTSAAATTSPTPTASAAAAAAPAPTTSAAATTSPAPTTRAAATTAPAPTTSAAPNASPAPTTSSAPTASAAATTSAAPTASAAATTSAAPTTSAAATTSSAPTTSAAETTTPTPTTTSPPTNSSSSAVGIAPNVAGLLGVQEVLQATIAPGQVTTATTATAALDNNTRFPYHLTFSNAAVNVAQCASPVEAVPFVTTTVATPQGSVQTTAYGNKFTF</sequence>
<proteinExistence type="predicted"/>
<evidence type="ECO:0000256" key="2">
    <source>
        <dbReference type="SAM" id="SignalP"/>
    </source>
</evidence>
<dbReference type="RefSeq" id="WP_387405220.1">
    <property type="nucleotide sequence ID" value="NZ_JBIAQY010000009.1"/>
</dbReference>